<dbReference type="RefSeq" id="YP_009276487.1">
    <property type="nucleotide sequence ID" value="NC_030941.1"/>
</dbReference>
<reference evidence="1 2" key="1">
    <citation type="submission" date="2016-03" db="EMBL/GenBank/DDBJ databases">
        <authorList>
            <person name="Montgomery M.T."/>
            <person name="Guerrero C.A."/>
            <person name="Mavrich T.N."/>
            <person name="Pope W.H."/>
            <person name="Garlena R.A."/>
            <person name="Russell D.A."/>
            <person name="Jacobs-Sera D."/>
            <person name="Hendrix R.W."/>
            <person name="Hatfull G.F."/>
        </authorList>
    </citation>
    <scope>NUCLEOTIDE SEQUENCE [LARGE SCALE GENOMIC DNA]</scope>
</reference>
<proteinExistence type="predicted"/>
<dbReference type="OrthoDB" id="21102at10239"/>
<dbReference type="Proteomes" id="UP000203169">
    <property type="component" value="Segment"/>
</dbReference>
<organism evidence="1 2">
    <name type="scientific">Gordonia phage Cozz</name>
    <dbReference type="NCBI Taxonomy" id="1838066"/>
    <lineage>
        <taxon>Viruses</taxon>
        <taxon>Duplodnaviria</taxon>
        <taxon>Heunggongvirae</taxon>
        <taxon>Uroviricota</taxon>
        <taxon>Caudoviricetes</taxon>
        <taxon>Emalynvirus</taxon>
        <taxon>Emalynvirus cozz</taxon>
    </lineage>
</organism>
<dbReference type="GeneID" id="28802804"/>
<gene>
    <name evidence="1" type="primary">28</name>
    <name evidence="1" type="ORF">PBI_COZZ_28</name>
</gene>
<evidence type="ECO:0000313" key="2">
    <source>
        <dbReference type="Proteomes" id="UP000203169"/>
    </source>
</evidence>
<name>A0A160DFU3_9CAUD</name>
<evidence type="ECO:0008006" key="3">
    <source>
        <dbReference type="Google" id="ProtNLM"/>
    </source>
</evidence>
<dbReference type="KEGG" id="vg:28802804"/>
<sequence>MPIAVGGTSISDVRLGTTPVDKVYLGTTLVWQRVPPYQMTKTNTTGGSGTSYATLTGMVADAGYPGSLVDNGAALRVPDGITAYNAVVRAEVPHTGGTAPRYGQTQIYRNGSLVATGSQESASPGTSFAEWSGSVQGGDYFVIQWRGEGNFFNRPTAQAGAFLRITPVL</sequence>
<keyword evidence="2" id="KW-1185">Reference proteome</keyword>
<accession>A0A160DFU3</accession>
<dbReference type="EMBL" id="KU998239">
    <property type="protein sequence ID" value="ANA85734.1"/>
    <property type="molecule type" value="Genomic_DNA"/>
</dbReference>
<protein>
    <recommendedName>
        <fullName evidence="3">Minor tail protein</fullName>
    </recommendedName>
</protein>
<evidence type="ECO:0000313" key="1">
    <source>
        <dbReference type="EMBL" id="ANA85734.1"/>
    </source>
</evidence>